<proteinExistence type="predicted"/>
<dbReference type="RefSeq" id="WP_309651716.1">
    <property type="nucleotide sequence ID" value="NZ_JARWAK010000003.1"/>
</dbReference>
<sequence length="86" mass="10485">MLGGLLMAAGCSYTPARLYTGPLIEVGDPSHRHHRHRHHDHDRWWHDHRRGERRWDRRRGERRRHHHDRHHRSRFCPPGLAMQGRC</sequence>
<reference evidence="2 3" key="1">
    <citation type="submission" date="2023-04" db="EMBL/GenBank/DDBJ databases">
        <title>A long-awaited taxogenomic arrangement of the family Halomonadaceae.</title>
        <authorList>
            <person name="De La Haba R."/>
            <person name="Chuvochina M."/>
            <person name="Wittouck S."/>
            <person name="Arahal D.R."/>
            <person name="Sanchez-Porro C."/>
            <person name="Hugenholtz P."/>
            <person name="Ventosa A."/>
        </authorList>
    </citation>
    <scope>NUCLEOTIDE SEQUENCE [LARGE SCALE GENOMIC DNA]</scope>
    <source>
        <strain evidence="2 3">DSM 23530</strain>
    </source>
</reference>
<gene>
    <name evidence="2" type="ORF">QC818_04835</name>
</gene>
<feature type="compositionally biased region" description="Basic residues" evidence="1">
    <location>
        <begin position="60"/>
        <end position="74"/>
    </location>
</feature>
<name>A0ABU1FZK7_9GAMM</name>
<feature type="region of interest" description="Disordered" evidence="1">
    <location>
        <begin position="53"/>
        <end position="86"/>
    </location>
</feature>
<organism evidence="2 3">
    <name type="scientific">Halomonas koreensis</name>
    <dbReference type="NCBI Taxonomy" id="245385"/>
    <lineage>
        <taxon>Bacteria</taxon>
        <taxon>Pseudomonadati</taxon>
        <taxon>Pseudomonadota</taxon>
        <taxon>Gammaproteobacteria</taxon>
        <taxon>Oceanospirillales</taxon>
        <taxon>Halomonadaceae</taxon>
        <taxon>Halomonas</taxon>
    </lineage>
</organism>
<comment type="caution">
    <text evidence="2">The sequence shown here is derived from an EMBL/GenBank/DDBJ whole genome shotgun (WGS) entry which is preliminary data.</text>
</comment>
<evidence type="ECO:0000256" key="1">
    <source>
        <dbReference type="SAM" id="MobiDB-lite"/>
    </source>
</evidence>
<protein>
    <recommendedName>
        <fullName evidence="4">Lipoprotein</fullName>
    </recommendedName>
</protein>
<dbReference type="EMBL" id="JARWAK010000003">
    <property type="protein sequence ID" value="MDR5866111.1"/>
    <property type="molecule type" value="Genomic_DNA"/>
</dbReference>
<evidence type="ECO:0000313" key="3">
    <source>
        <dbReference type="Proteomes" id="UP001264519"/>
    </source>
</evidence>
<evidence type="ECO:0008006" key="4">
    <source>
        <dbReference type="Google" id="ProtNLM"/>
    </source>
</evidence>
<evidence type="ECO:0000313" key="2">
    <source>
        <dbReference type="EMBL" id="MDR5866111.1"/>
    </source>
</evidence>
<accession>A0ABU1FZK7</accession>
<keyword evidence="3" id="KW-1185">Reference proteome</keyword>
<dbReference type="Proteomes" id="UP001264519">
    <property type="component" value="Unassembled WGS sequence"/>
</dbReference>